<keyword evidence="3" id="KW-1133">Transmembrane helix</keyword>
<organism evidence="4">
    <name type="scientific">Prosopanche americana</name>
    <dbReference type="NCBI Taxonomy" id="29816"/>
    <lineage>
        <taxon>Eukaryota</taxon>
        <taxon>Viridiplantae</taxon>
        <taxon>Streptophyta</taxon>
        <taxon>Embryophyta</taxon>
        <taxon>Tracheophyta</taxon>
        <taxon>Spermatophyta</taxon>
        <taxon>Magnoliopsida</taxon>
        <taxon>Magnoliidae</taxon>
        <taxon>Piperales</taxon>
        <taxon>Hydnoraceae</taxon>
        <taxon>Prosopanche</taxon>
    </lineage>
</organism>
<dbReference type="GO" id="GO:0016020">
    <property type="term" value="C:membrane"/>
    <property type="evidence" value="ECO:0007669"/>
    <property type="project" value="InterPro"/>
</dbReference>
<protein>
    <recommendedName>
        <fullName evidence="5">Protein TIC 214</fullName>
    </recommendedName>
</protein>
<dbReference type="InterPro" id="IPR008896">
    <property type="entry name" value="TIC214"/>
</dbReference>
<proteinExistence type="predicted"/>
<feature type="coiled-coil region" evidence="1">
    <location>
        <begin position="485"/>
        <end position="515"/>
    </location>
</feature>
<evidence type="ECO:0000313" key="4">
    <source>
        <dbReference type="EMBL" id="QIS92016.1"/>
    </source>
</evidence>
<evidence type="ECO:0000256" key="3">
    <source>
        <dbReference type="SAM" id="Phobius"/>
    </source>
</evidence>
<dbReference type="PANTHER" id="PTHR35711:SF1">
    <property type="entry name" value="ECTODERMAL, ISOFORM F"/>
    <property type="match status" value="1"/>
</dbReference>
<feature type="region of interest" description="Disordered" evidence="2">
    <location>
        <begin position="311"/>
        <end position="330"/>
    </location>
</feature>
<sequence length="1773" mass="216626">MVLSIYYRPLFIFLQRPHTLLCILLYYAFYKGILNQGIYCIYFLFKLIYSFRLRYVCKLEPIISKNKKQEHLKNIRKIKPIKKPLLYNKYIEEKYTIKNIMISLLYKYRAYYIEIKIKLEKNIEKIILYLIKNYKDIRFNFTYFLDIIIKLFLFQIINFNLPSPIFKRLSISFLFKNSYNKILFLLFNFLGSIFSYFIVIKSLYKLINWFKFHFYLKINESIMYKLLNKFINSFKNKDNLDIYFLNIYLALFLVFLARTPLPLFTFSFQRTGLKTITFNDRRIIVNRSIFSNVEKEKKHIDINEVEQENKKERSKKLKGGESEIEESDVEDEEELNLLNISEEDNKDLVDIFFYTNRWNRPIRYIRNKQFDKFVRTEMSQLFFNVSRSDNKKILIYTFSPNLYTFFKLIKKNTRYLKIIDPYDRFILKKKINNFENYFKKLIESLDKSKNLNLFEIKNRFFLDFDQERRALLKLDDILKGNFYEYQEKNKENEKINEKEKNHENDEEIINKTNKKAIKKMLYENLPPILKFLKKKKYEETQNFIIEEKKLPRWICSLKDDIEFLLLRSKKITGLKCRILRPLILYTEPHKDEKKEEEKDKNKEIKDNKDKSNEKKDKDKKIKIELDYKVPLRNFKLACISDSLNLNKKPEDKKVDKNDFFGYNFEKRIEEDEKKKGELHDIRFSEIYDLNRFFVRGSLRNQKRKEIILKTPDFVTYRSPSSPIFILDIEEEDRPDILNYNDLLEFYGPDNIDSFQKLLKKKEQYFLNLIEFRKRASRNAAWDSTYGIVNMFRTFCLVSQLYVRIRIKIPFLIFVKTIVRIFLFQPFEYNKDMYYFNQEQYIMCTYNGIELVENKLPEDWMSEGIQIKIVNPFRLRPWYDENCEKEEEEKIQGRYNYTFLDMKGQETRIISSEKFEELLQTNFYKLVNIEFGKKIDEINYNIIGLINLLNYNIKKIRYTFIYIYIYIFKYIININLLLFRFILLLFNKFLKKLNKLIFKICYVISKLIEVISIISKSKLIEYISQSNLIKIVYNIFKKSKLKKKLLSETYKINKYKIKKSYYIKRNIINYDIEIKKIYNNINIIKNKINKINKNKAFKKKNIYIYNIYIKILKYFKLKYIKLLYKYNNFIYFKLKYFSYYVKVNNINFIIEKSKEIFNFIKLIYIYKLHNHIKEELDISSNIIYLSIKNYPQNITISQAYLLYSLLFKHDNYINLTNLRILFSNIGFSWESFIISSNNFIPENFVNNKNLKKNYNSINLLKKYSINEKILPIKLTIKNNKYTNNKENLSIQNILFKKEKKHFDSYDFIKQNNETEKLIKIIIKKRKQQEKERKNKEEKERKEKEKKEKEEEERIKKGKIKSEEEKRKEEEEYKKKKEEEERIKIERQKKKRQEKLIINKGKKYFRRHLVKKNLHNLEQKIIPELFANKNKLYNIVITAPNNILLNLRLKQIKYIHNPWLFPINQFFNTKIEDIHEQIYFKKVSDIYENKDKNISDINENKDKNISDIDENKDNNISYIDENKNKNISNIDESKVDSRKGEFSKALSIINRNFNNYEIDLTREVRYFLKVLLTRLPLTLRLIDQINFTDNYDFKKKKKEIFYKLLFQATRIKKFKRNLVVLHLFFGQKYDFKKIIKDEEFLYASRQRLTWLSIGIIPNSFINNKFIIHQIISLSLNNKINKEKKNIISPESILTSKLRRQLRIFKIFKNNYNNKYNLNKKKIKFFKYQDNNNKFFIKLLWPKYSLEDLACINRYCLNTNNGSRFSMLRFNFYTKI</sequence>
<evidence type="ECO:0008006" key="5">
    <source>
        <dbReference type="Google" id="ProtNLM"/>
    </source>
</evidence>
<keyword evidence="3" id="KW-0812">Transmembrane</keyword>
<feature type="transmembrane region" description="Helical" evidence="3">
    <location>
        <begin position="24"/>
        <end position="45"/>
    </location>
</feature>
<gene>
    <name evidence="4" type="primary">ycf1</name>
</gene>
<name>A0A6H0DSQ9_PROAM</name>
<feature type="region of interest" description="Disordered" evidence="2">
    <location>
        <begin position="1327"/>
        <end position="1354"/>
    </location>
</feature>
<feature type="region of interest" description="Disordered" evidence="2">
    <location>
        <begin position="590"/>
        <end position="615"/>
    </location>
</feature>
<feature type="transmembrane region" description="Helical" evidence="3">
    <location>
        <begin position="242"/>
        <end position="261"/>
    </location>
</feature>
<evidence type="ECO:0000256" key="2">
    <source>
        <dbReference type="SAM" id="MobiDB-lite"/>
    </source>
</evidence>
<feature type="transmembrane region" description="Helical" evidence="3">
    <location>
        <begin position="960"/>
        <end position="983"/>
    </location>
</feature>
<keyword evidence="1" id="KW-0175">Coiled coil</keyword>
<keyword evidence="4" id="KW-0934">Plastid</keyword>
<feature type="transmembrane region" description="Helical" evidence="3">
    <location>
        <begin position="141"/>
        <end position="162"/>
    </location>
</feature>
<geneLocation type="plastid" evidence="4"/>
<reference evidence="4" key="1">
    <citation type="journal article" date="2020" name="Plants (Basel)">
        <title>The First Plastid Genome of the Holoparasitic Genus Prosopanche (Hydnoraceae).</title>
        <authorList>
            <person name="Jost M."/>
            <person name="Naumann J."/>
            <person name="Rocamundi N."/>
            <person name="Cocucci A.A."/>
            <person name="Wanke S."/>
        </authorList>
    </citation>
    <scope>NUCLEOTIDE SEQUENCE</scope>
</reference>
<dbReference type="EMBL" id="MT075717">
    <property type="protein sequence ID" value="QIS92016.1"/>
    <property type="molecule type" value="Genomic_DNA"/>
</dbReference>
<dbReference type="PANTHER" id="PTHR35711">
    <property type="entry name" value="EXPRESSED PROTEIN"/>
    <property type="match status" value="1"/>
</dbReference>
<evidence type="ECO:0000256" key="1">
    <source>
        <dbReference type="SAM" id="Coils"/>
    </source>
</evidence>
<dbReference type="Pfam" id="PF05758">
    <property type="entry name" value="Ycf1"/>
    <property type="match status" value="1"/>
</dbReference>
<accession>A0A6H0DSQ9</accession>
<keyword evidence="3" id="KW-0472">Membrane</keyword>
<feature type="transmembrane region" description="Helical" evidence="3">
    <location>
        <begin position="182"/>
        <end position="204"/>
    </location>
</feature>